<accession>A0A0U5F3R2</accession>
<dbReference type="Proteomes" id="UP000056109">
    <property type="component" value="Plasmid 1P"/>
</dbReference>
<protein>
    <submittedName>
        <fullName evidence="1">Uncharacterized protein</fullName>
    </submittedName>
</protein>
<dbReference type="AlphaFoldDB" id="A0A0U5F3R2"/>
<gene>
    <name evidence="1" type="ORF">ASN_1P39</name>
</gene>
<name>A0A0U5F3R2_9PROT</name>
<dbReference type="KEGG" id="asz:ASN_1P39"/>
<evidence type="ECO:0000313" key="1">
    <source>
        <dbReference type="EMBL" id="CEF43073.1"/>
    </source>
</evidence>
<reference evidence="2" key="1">
    <citation type="submission" date="2014-09" db="EMBL/GenBank/DDBJ databases">
        <authorList>
            <person name="Illeghems K.G."/>
        </authorList>
    </citation>
    <scope>NUCLEOTIDE SEQUENCE [LARGE SCALE GENOMIC DNA]</scope>
    <source>
        <strain evidence="2">108B</strain>
        <plasmid evidence="2">1P</plasmid>
    </source>
</reference>
<organism evidence="1 2">
    <name type="scientific">Acetobacter senegalensis</name>
    <dbReference type="NCBI Taxonomy" id="446692"/>
    <lineage>
        <taxon>Bacteria</taxon>
        <taxon>Pseudomonadati</taxon>
        <taxon>Pseudomonadota</taxon>
        <taxon>Alphaproteobacteria</taxon>
        <taxon>Acetobacterales</taxon>
        <taxon>Acetobacteraceae</taxon>
        <taxon>Acetobacter</taxon>
    </lineage>
</organism>
<dbReference type="PATRIC" id="fig|446692.3.peg.4103"/>
<keyword evidence="2" id="KW-1185">Reference proteome</keyword>
<evidence type="ECO:0000313" key="2">
    <source>
        <dbReference type="Proteomes" id="UP000056109"/>
    </source>
</evidence>
<sequence>MIRQRNPVSLTYDGLLDPPSPFRPEKNLTAQASVNNISAAWKKGTARHVVMTQARRSSVGNVTSQLIRMAAFSWFS</sequence>
<proteinExistence type="predicted"/>
<geneLocation type="plasmid" evidence="2">
    <name>1P</name>
</geneLocation>
<dbReference type="EMBL" id="LN606601">
    <property type="protein sequence ID" value="CEF43073.1"/>
    <property type="molecule type" value="Genomic_DNA"/>
</dbReference>